<feature type="non-terminal residue" evidence="2">
    <location>
        <position position="1"/>
    </location>
</feature>
<evidence type="ECO:0000256" key="1">
    <source>
        <dbReference type="SAM" id="MobiDB-lite"/>
    </source>
</evidence>
<organism evidence="2 3">
    <name type="scientific">Dreissena polymorpha</name>
    <name type="common">Zebra mussel</name>
    <name type="synonym">Mytilus polymorpha</name>
    <dbReference type="NCBI Taxonomy" id="45954"/>
    <lineage>
        <taxon>Eukaryota</taxon>
        <taxon>Metazoa</taxon>
        <taxon>Spiralia</taxon>
        <taxon>Lophotrochozoa</taxon>
        <taxon>Mollusca</taxon>
        <taxon>Bivalvia</taxon>
        <taxon>Autobranchia</taxon>
        <taxon>Heteroconchia</taxon>
        <taxon>Euheterodonta</taxon>
        <taxon>Imparidentia</taxon>
        <taxon>Neoheterodontei</taxon>
        <taxon>Myida</taxon>
        <taxon>Dreissenoidea</taxon>
        <taxon>Dreissenidae</taxon>
        <taxon>Dreissena</taxon>
    </lineage>
</organism>
<name>A0A9D4F9J0_DREPO</name>
<accession>A0A9D4F9J0</accession>
<feature type="compositionally biased region" description="Acidic residues" evidence="1">
    <location>
        <begin position="268"/>
        <end position="289"/>
    </location>
</feature>
<reference evidence="2" key="2">
    <citation type="submission" date="2020-11" db="EMBL/GenBank/DDBJ databases">
        <authorList>
            <person name="McCartney M.A."/>
            <person name="Auch B."/>
            <person name="Kono T."/>
            <person name="Mallez S."/>
            <person name="Becker A."/>
            <person name="Gohl D.M."/>
            <person name="Silverstein K.A.T."/>
            <person name="Koren S."/>
            <person name="Bechman K.B."/>
            <person name="Herman A."/>
            <person name="Abrahante J.E."/>
            <person name="Garbe J."/>
        </authorList>
    </citation>
    <scope>NUCLEOTIDE SEQUENCE</scope>
    <source>
        <strain evidence="2">Duluth1</strain>
        <tissue evidence="2">Whole animal</tissue>
    </source>
</reference>
<feature type="region of interest" description="Disordered" evidence="1">
    <location>
        <begin position="263"/>
        <end position="292"/>
    </location>
</feature>
<dbReference type="Proteomes" id="UP000828390">
    <property type="component" value="Unassembled WGS sequence"/>
</dbReference>
<reference evidence="2" key="1">
    <citation type="journal article" date="2019" name="bioRxiv">
        <title>The Genome of the Zebra Mussel, Dreissena polymorpha: A Resource for Invasive Species Research.</title>
        <authorList>
            <person name="McCartney M.A."/>
            <person name="Auch B."/>
            <person name="Kono T."/>
            <person name="Mallez S."/>
            <person name="Zhang Y."/>
            <person name="Obille A."/>
            <person name="Becker A."/>
            <person name="Abrahante J.E."/>
            <person name="Garbe J."/>
            <person name="Badalamenti J.P."/>
            <person name="Herman A."/>
            <person name="Mangelson H."/>
            <person name="Liachko I."/>
            <person name="Sullivan S."/>
            <person name="Sone E.D."/>
            <person name="Koren S."/>
            <person name="Silverstein K.A.T."/>
            <person name="Beckman K.B."/>
            <person name="Gohl D.M."/>
        </authorList>
    </citation>
    <scope>NUCLEOTIDE SEQUENCE</scope>
    <source>
        <strain evidence="2">Duluth1</strain>
        <tissue evidence="2">Whole animal</tissue>
    </source>
</reference>
<comment type="caution">
    <text evidence="2">The sequence shown here is derived from an EMBL/GenBank/DDBJ whole genome shotgun (WGS) entry which is preliminary data.</text>
</comment>
<dbReference type="AlphaFoldDB" id="A0A9D4F9J0"/>
<keyword evidence="3" id="KW-1185">Reference proteome</keyword>
<evidence type="ECO:0000313" key="3">
    <source>
        <dbReference type="Proteomes" id="UP000828390"/>
    </source>
</evidence>
<protein>
    <submittedName>
        <fullName evidence="2">Uncharacterized protein</fullName>
    </submittedName>
</protein>
<evidence type="ECO:0000313" key="2">
    <source>
        <dbReference type="EMBL" id="KAH3792495.1"/>
    </source>
</evidence>
<proteinExistence type="predicted"/>
<sequence length="340" mass="38773">RVFLDEYVVLQRREAIEKDPELLMRGADLSSVQLEVFKDCPGLYETLPTVHITSLNITKIEHTDLLSQTLPHLNHLQQLRICLNKYDMEMKLPECIKYVFIIYKKVSPSSLQQYVNNLSTIKHGVQCKLLFRVEENDDEYTRIKQDVCELKSVNVQHFEIVNNKGTARRAAALTLSATADDCDDDYDKRLLRWEGEYVDSKPWIHYCKIRLNILYTDACGRCFQVSAARLLKAARTCVIEPVVSKIHKSRNDNSAVRLCSAVVSGEQHDDDDDDEEKKEEEQEDDDDGVGGESAIGKSFITTFSTSECFGKVALSTRRNLPYGPECVRRSFTISCQSSLS</sequence>
<dbReference type="EMBL" id="JAIWYP010000007">
    <property type="protein sequence ID" value="KAH3792495.1"/>
    <property type="molecule type" value="Genomic_DNA"/>
</dbReference>
<gene>
    <name evidence="2" type="ORF">DPMN_145992</name>
</gene>